<sequence length="55" mass="6212">MRRRAALLLLATPPAAAQTPLRARVETRLRDARAILRPHSAVGRGDDPVEFIRRR</sequence>
<proteinExistence type="predicted"/>
<reference evidence="1" key="2">
    <citation type="journal article" date="2021" name="Syst. Appl. Microbiol.">
        <title>Roseomonas hellenica sp. nov., isolated from roots of wild-growing Alkanna tinctoria.</title>
        <authorList>
            <person name="Rat A."/>
            <person name="Naranjo H.D."/>
            <person name="Lebbe L."/>
            <person name="Cnockaert M."/>
            <person name="Krigas N."/>
            <person name="Grigoriadou K."/>
            <person name="Maloupa E."/>
            <person name="Willems A."/>
        </authorList>
    </citation>
    <scope>NUCLEOTIDE SEQUENCE</scope>
    <source>
        <strain evidence="1">LMG 28251</strain>
    </source>
</reference>
<organism evidence="1 2">
    <name type="scientific">Plastoroseomonas arctica</name>
    <dbReference type="NCBI Taxonomy" id="1509237"/>
    <lineage>
        <taxon>Bacteria</taxon>
        <taxon>Pseudomonadati</taxon>
        <taxon>Pseudomonadota</taxon>
        <taxon>Alphaproteobacteria</taxon>
        <taxon>Acetobacterales</taxon>
        <taxon>Acetobacteraceae</taxon>
        <taxon>Plastoroseomonas</taxon>
    </lineage>
</organism>
<dbReference type="AlphaFoldDB" id="A0AAF1JZT9"/>
<dbReference type="RefSeq" id="WP_211873253.1">
    <property type="nucleotide sequence ID" value="NZ_JAAEDH010000003.1"/>
</dbReference>
<keyword evidence="2" id="KW-1185">Reference proteome</keyword>
<evidence type="ECO:0000313" key="1">
    <source>
        <dbReference type="EMBL" id="MBR0654444.1"/>
    </source>
</evidence>
<comment type="caution">
    <text evidence="1">The sequence shown here is derived from an EMBL/GenBank/DDBJ whole genome shotgun (WGS) entry which is preliminary data.</text>
</comment>
<name>A0AAF1JZT9_9PROT</name>
<dbReference type="EMBL" id="JAAEDH010000003">
    <property type="protein sequence ID" value="MBR0654444.1"/>
    <property type="molecule type" value="Genomic_DNA"/>
</dbReference>
<gene>
    <name evidence="1" type="ORF">GXW79_05055</name>
</gene>
<protein>
    <submittedName>
        <fullName evidence="1">Uncharacterized protein</fullName>
    </submittedName>
</protein>
<accession>A0AAF1JZT9</accession>
<dbReference type="Proteomes" id="UP001196068">
    <property type="component" value="Unassembled WGS sequence"/>
</dbReference>
<evidence type="ECO:0000313" key="2">
    <source>
        <dbReference type="Proteomes" id="UP001196068"/>
    </source>
</evidence>
<reference evidence="1" key="1">
    <citation type="submission" date="2020-01" db="EMBL/GenBank/DDBJ databases">
        <authorList>
            <person name="Rat A."/>
        </authorList>
    </citation>
    <scope>NUCLEOTIDE SEQUENCE</scope>
    <source>
        <strain evidence="1">LMG 28251</strain>
    </source>
</reference>